<dbReference type="InterPro" id="IPR025166">
    <property type="entry name" value="Integrase_DNA_bind_dom"/>
</dbReference>
<keyword evidence="4" id="KW-0233">DNA recombination</keyword>
<comment type="caution">
    <text evidence="6">The sequence shown here is derived from an EMBL/GenBank/DDBJ whole genome shotgun (WGS) entry which is preliminary data.</text>
</comment>
<dbReference type="EMBL" id="JACEIB010000003">
    <property type="protein sequence ID" value="MBA2933880.1"/>
    <property type="molecule type" value="Genomic_DNA"/>
</dbReference>
<evidence type="ECO:0000256" key="1">
    <source>
        <dbReference type="ARBA" id="ARBA00008857"/>
    </source>
</evidence>
<keyword evidence="3 6" id="KW-0238">DNA-binding</keyword>
<dbReference type="Proteomes" id="UP000570166">
    <property type="component" value="Unassembled WGS sequence"/>
</dbReference>
<dbReference type="PROSITE" id="PS51898">
    <property type="entry name" value="TYR_RECOMBINASE"/>
    <property type="match status" value="1"/>
</dbReference>
<evidence type="ECO:0000259" key="5">
    <source>
        <dbReference type="PROSITE" id="PS51898"/>
    </source>
</evidence>
<dbReference type="RefSeq" id="WP_160363670.1">
    <property type="nucleotide sequence ID" value="NZ_JACEIB010000003.1"/>
</dbReference>
<feature type="domain" description="Tyr recombinase" evidence="5">
    <location>
        <begin position="205"/>
        <end position="406"/>
    </location>
</feature>
<dbReference type="InterPro" id="IPR002104">
    <property type="entry name" value="Integrase_catalytic"/>
</dbReference>
<evidence type="ECO:0000256" key="4">
    <source>
        <dbReference type="ARBA" id="ARBA00023172"/>
    </source>
</evidence>
<evidence type="ECO:0000313" key="7">
    <source>
        <dbReference type="Proteomes" id="UP000570166"/>
    </source>
</evidence>
<dbReference type="InterPro" id="IPR013762">
    <property type="entry name" value="Integrase-like_cat_sf"/>
</dbReference>
<evidence type="ECO:0000313" key="6">
    <source>
        <dbReference type="EMBL" id="MBA2933880.1"/>
    </source>
</evidence>
<dbReference type="InterPro" id="IPR011010">
    <property type="entry name" value="DNA_brk_join_enz"/>
</dbReference>
<comment type="similarity">
    <text evidence="1">Belongs to the 'phage' integrase family.</text>
</comment>
<reference evidence="6 7" key="1">
    <citation type="submission" date="2020-07" db="EMBL/GenBank/DDBJ databases">
        <authorList>
            <person name="Sun Q."/>
        </authorList>
    </citation>
    <scope>NUCLEOTIDE SEQUENCE [LARGE SCALE GENOMIC DNA]</scope>
    <source>
        <strain evidence="6 7">CGMCC 1.13654</strain>
    </source>
</reference>
<dbReference type="InterPro" id="IPR038488">
    <property type="entry name" value="Integrase_DNA-bd_sf"/>
</dbReference>
<evidence type="ECO:0000256" key="3">
    <source>
        <dbReference type="ARBA" id="ARBA00023125"/>
    </source>
</evidence>
<dbReference type="Gene3D" id="3.30.160.390">
    <property type="entry name" value="Integrase, DNA-binding domain"/>
    <property type="match status" value="1"/>
</dbReference>
<dbReference type="GO" id="GO:0003677">
    <property type="term" value="F:DNA binding"/>
    <property type="evidence" value="ECO:0007669"/>
    <property type="project" value="UniProtKB-KW"/>
</dbReference>
<dbReference type="CDD" id="cd00801">
    <property type="entry name" value="INT_P4_C"/>
    <property type="match status" value="1"/>
</dbReference>
<dbReference type="Pfam" id="PF22022">
    <property type="entry name" value="Phage_int_M"/>
    <property type="match status" value="1"/>
</dbReference>
<name>A0A838L4Q0_9SPHN</name>
<dbReference type="SUPFAM" id="SSF56349">
    <property type="entry name" value="DNA breaking-rejoining enzymes"/>
    <property type="match status" value="1"/>
</dbReference>
<dbReference type="Pfam" id="PF13356">
    <property type="entry name" value="Arm-DNA-bind_3"/>
    <property type="match status" value="1"/>
</dbReference>
<sequence length="431" mass="48520">MLNDAQCKAAKATGEAYKLSDAHGLSLNVSKTGHKSWRHKYRYGGKEKLRTLGTFPEVTLKQAREICKADKQLLKEGKDPIIEAKRAVLAHRLAAADTFEVLAREWYAKEQPRWKAVHARDVIESLERDIFDDLGSLPVMSIDSTLVLATLQKVEARGAIETAHRLRQRISSIFAYGIAKGRAIADPAAHLVKVLKATPPSRRWPAAKTIGKAREVLAITDEAEVTPVVKLGSRFLALTSQRPGTIRWMRWDEIEDFDPEGVRPNDGAIWTVPAHKMKQEIGMREDEDFDHPVPLSGAAVDVLCQAWLFSEGSEYVFPGQHSILKPMSENALSYLYLREGLRKRHVPHGWRSSFSTIMNEWVIENGGPRDPLIIDLMLAHVPTGISTSELRYMRAAFIERRRKLATIWAEMLLQGACPVEILAQGRRRRST</sequence>
<dbReference type="PANTHER" id="PTHR30629">
    <property type="entry name" value="PROPHAGE INTEGRASE"/>
    <property type="match status" value="1"/>
</dbReference>
<dbReference type="InterPro" id="IPR010998">
    <property type="entry name" value="Integrase_recombinase_N"/>
</dbReference>
<accession>A0A838L4Q0</accession>
<dbReference type="Gene3D" id="1.10.443.10">
    <property type="entry name" value="Intergrase catalytic core"/>
    <property type="match status" value="1"/>
</dbReference>
<dbReference type="InterPro" id="IPR053876">
    <property type="entry name" value="Phage_int_M"/>
</dbReference>
<dbReference type="InterPro" id="IPR050808">
    <property type="entry name" value="Phage_Integrase"/>
</dbReference>
<keyword evidence="2" id="KW-0229">DNA integration</keyword>
<dbReference type="AlphaFoldDB" id="A0A838L4Q0"/>
<evidence type="ECO:0000256" key="2">
    <source>
        <dbReference type="ARBA" id="ARBA00022908"/>
    </source>
</evidence>
<dbReference type="GO" id="GO:0015074">
    <property type="term" value="P:DNA integration"/>
    <property type="evidence" value="ECO:0007669"/>
    <property type="project" value="UniProtKB-KW"/>
</dbReference>
<dbReference type="PANTHER" id="PTHR30629:SF2">
    <property type="entry name" value="PROPHAGE INTEGRASE INTS-RELATED"/>
    <property type="match status" value="1"/>
</dbReference>
<organism evidence="6 7">
    <name type="scientific">Sphingomonas chungangi</name>
    <dbReference type="NCBI Taxonomy" id="2683589"/>
    <lineage>
        <taxon>Bacteria</taxon>
        <taxon>Pseudomonadati</taxon>
        <taxon>Pseudomonadota</taxon>
        <taxon>Alphaproteobacteria</taxon>
        <taxon>Sphingomonadales</taxon>
        <taxon>Sphingomonadaceae</taxon>
        <taxon>Sphingomonas</taxon>
    </lineage>
</organism>
<dbReference type="GO" id="GO:0006310">
    <property type="term" value="P:DNA recombination"/>
    <property type="evidence" value="ECO:0007669"/>
    <property type="project" value="UniProtKB-KW"/>
</dbReference>
<proteinExistence type="inferred from homology"/>
<keyword evidence="7" id="KW-1185">Reference proteome</keyword>
<dbReference type="Gene3D" id="1.10.150.130">
    <property type="match status" value="1"/>
</dbReference>
<protein>
    <submittedName>
        <fullName evidence="6">Integrase arm-type DNA-binding domain-containing protein</fullName>
    </submittedName>
</protein>
<gene>
    <name evidence="6" type="ORF">HZF05_07175</name>
</gene>